<dbReference type="GO" id="GO:0005741">
    <property type="term" value="C:mitochondrial outer membrane"/>
    <property type="evidence" value="ECO:0007669"/>
    <property type="project" value="TreeGrafter"/>
</dbReference>
<gene>
    <name evidence="3" type="ORF">Bca52824_004225</name>
</gene>
<evidence type="ECO:0000256" key="2">
    <source>
        <dbReference type="ARBA" id="ARBA00022840"/>
    </source>
</evidence>
<accession>A0A8X7WQ82</accession>
<evidence type="ECO:0000256" key="1">
    <source>
        <dbReference type="ARBA" id="ARBA00022741"/>
    </source>
</evidence>
<reference evidence="3 4" key="1">
    <citation type="submission" date="2020-02" db="EMBL/GenBank/DDBJ databases">
        <authorList>
            <person name="Ma Q."/>
            <person name="Huang Y."/>
            <person name="Song X."/>
            <person name="Pei D."/>
        </authorList>
    </citation>
    <scope>NUCLEOTIDE SEQUENCE [LARGE SCALE GENOMIC DNA]</scope>
    <source>
        <strain evidence="3">Sxm20200214</strain>
        <tissue evidence="3">Leaf</tissue>
    </source>
</reference>
<dbReference type="PANTHER" id="PTHR45644">
    <property type="entry name" value="AAA ATPASE, PUTATIVE (AFU_ORTHOLOGUE AFUA_2G12920)-RELATED-RELATED"/>
    <property type="match status" value="1"/>
</dbReference>
<dbReference type="InterPro" id="IPR051701">
    <property type="entry name" value="Mito_OM_Translocase_MSP1"/>
</dbReference>
<proteinExistence type="predicted"/>
<dbReference type="EMBL" id="JAAMPC010000001">
    <property type="protein sequence ID" value="KAG2333045.1"/>
    <property type="molecule type" value="Genomic_DNA"/>
</dbReference>
<sequence length="214" mass="23555">MEQKSVLLSALGVGVGLGIGLASGQSLGRWANGSGSVEDDLTGEQIEQELVRQIIDGRDERTRVLLTSSAYVHLKEFDISKHTRNLAPASKAILLSGPAEFYQQMLAKALSHYCESKLLLLDITDFSIKIQSKYGCTKKEPFHKRSISELTLDKVSSLMGSFSMFSHYEVDPRGTLRRHTSGNDLKSRFVSVSFLRVTFISLFVSSLVPLNAGV</sequence>
<organism evidence="3 4">
    <name type="scientific">Brassica carinata</name>
    <name type="common">Ethiopian mustard</name>
    <name type="synonym">Abyssinian cabbage</name>
    <dbReference type="NCBI Taxonomy" id="52824"/>
    <lineage>
        <taxon>Eukaryota</taxon>
        <taxon>Viridiplantae</taxon>
        <taxon>Streptophyta</taxon>
        <taxon>Embryophyta</taxon>
        <taxon>Tracheophyta</taxon>
        <taxon>Spermatophyta</taxon>
        <taxon>Magnoliopsida</taxon>
        <taxon>eudicotyledons</taxon>
        <taxon>Gunneridae</taxon>
        <taxon>Pentapetalae</taxon>
        <taxon>rosids</taxon>
        <taxon>malvids</taxon>
        <taxon>Brassicales</taxon>
        <taxon>Brassicaceae</taxon>
        <taxon>Brassiceae</taxon>
        <taxon>Brassica</taxon>
    </lineage>
</organism>
<comment type="caution">
    <text evidence="3">The sequence shown here is derived from an EMBL/GenBank/DDBJ whole genome shotgun (WGS) entry which is preliminary data.</text>
</comment>
<keyword evidence="4" id="KW-1185">Reference proteome</keyword>
<name>A0A8X7WQ82_BRACI</name>
<keyword evidence="1" id="KW-0547">Nucleotide-binding</keyword>
<dbReference type="OrthoDB" id="1735986at2759"/>
<dbReference type="Proteomes" id="UP000886595">
    <property type="component" value="Unassembled WGS sequence"/>
</dbReference>
<keyword evidence="2" id="KW-0067">ATP-binding</keyword>
<evidence type="ECO:0000313" key="4">
    <source>
        <dbReference type="Proteomes" id="UP000886595"/>
    </source>
</evidence>
<evidence type="ECO:0000313" key="3">
    <source>
        <dbReference type="EMBL" id="KAG2333045.1"/>
    </source>
</evidence>
<protein>
    <submittedName>
        <fullName evidence="3">Uncharacterized protein</fullName>
    </submittedName>
</protein>
<dbReference type="AlphaFoldDB" id="A0A8X7WQ82"/>
<dbReference type="PANTHER" id="PTHR45644:SF83">
    <property type="entry name" value="P-LOOP CONTAINING NUCLEOSIDE TRIPHOSPHATE HYDROLASES SUPERFAMILY PROTEIN"/>
    <property type="match status" value="1"/>
</dbReference>
<dbReference type="GO" id="GO:0005524">
    <property type="term" value="F:ATP binding"/>
    <property type="evidence" value="ECO:0007669"/>
    <property type="project" value="UniProtKB-KW"/>
</dbReference>